<reference evidence="1" key="1">
    <citation type="journal article" date="2017" name="Nature">
        <title>The sunflower genome provides insights into oil metabolism, flowering and Asterid evolution.</title>
        <authorList>
            <person name="Badouin H."/>
            <person name="Gouzy J."/>
            <person name="Grassa C.J."/>
            <person name="Murat F."/>
            <person name="Staton S.E."/>
            <person name="Cottret L."/>
            <person name="Lelandais-Briere C."/>
            <person name="Owens G.L."/>
            <person name="Carrere S."/>
            <person name="Mayjonade B."/>
            <person name="Legrand L."/>
            <person name="Gill N."/>
            <person name="Kane N.C."/>
            <person name="Bowers J.E."/>
            <person name="Hubner S."/>
            <person name="Bellec A."/>
            <person name="Berard A."/>
            <person name="Berges H."/>
            <person name="Blanchet N."/>
            <person name="Boniface M.C."/>
            <person name="Brunel D."/>
            <person name="Catrice O."/>
            <person name="Chaidir N."/>
            <person name="Claudel C."/>
            <person name="Donnadieu C."/>
            <person name="Faraut T."/>
            <person name="Fievet G."/>
            <person name="Helmstetter N."/>
            <person name="King M."/>
            <person name="Knapp S.J."/>
            <person name="Lai Z."/>
            <person name="Le Paslier M.C."/>
            <person name="Lippi Y."/>
            <person name="Lorenzon L."/>
            <person name="Mandel J.R."/>
            <person name="Marage G."/>
            <person name="Marchand G."/>
            <person name="Marquand E."/>
            <person name="Bret-Mestries E."/>
            <person name="Morien E."/>
            <person name="Nambeesan S."/>
            <person name="Nguyen T."/>
            <person name="Pegot-Espagnet P."/>
            <person name="Pouilly N."/>
            <person name="Raftis F."/>
            <person name="Sallet E."/>
            <person name="Schiex T."/>
            <person name="Thomas J."/>
            <person name="Vandecasteele C."/>
            <person name="Vares D."/>
            <person name="Vear F."/>
            <person name="Vautrin S."/>
            <person name="Crespi M."/>
            <person name="Mangin B."/>
            <person name="Burke J.M."/>
            <person name="Salse J."/>
            <person name="Munos S."/>
            <person name="Vincourt P."/>
            <person name="Rieseberg L.H."/>
            <person name="Langlade N.B."/>
        </authorList>
    </citation>
    <scope>NUCLEOTIDE SEQUENCE</scope>
    <source>
        <tissue evidence="1">Leaves</tissue>
    </source>
</reference>
<proteinExistence type="predicted"/>
<evidence type="ECO:0000313" key="2">
    <source>
        <dbReference type="Proteomes" id="UP000215914"/>
    </source>
</evidence>
<dbReference type="EMBL" id="MNCJ02000328">
    <property type="protein sequence ID" value="KAF5775020.1"/>
    <property type="molecule type" value="Genomic_DNA"/>
</dbReference>
<dbReference type="AlphaFoldDB" id="A0A9K3EJJ4"/>
<accession>A0A9K3EJJ4</accession>
<dbReference type="Gramene" id="mRNA:HanXRQr2_Chr13g0607391">
    <property type="protein sequence ID" value="CDS:HanXRQr2_Chr13g0607391.1"/>
    <property type="gene ID" value="HanXRQr2_Chr13g0607391"/>
</dbReference>
<gene>
    <name evidence="1" type="ORF">HanXRQr2_Chr13g0607391</name>
</gene>
<protein>
    <submittedName>
        <fullName evidence="1">Uncharacterized protein</fullName>
    </submittedName>
</protein>
<keyword evidence="2" id="KW-1185">Reference proteome</keyword>
<dbReference type="Proteomes" id="UP000215914">
    <property type="component" value="Unassembled WGS sequence"/>
</dbReference>
<comment type="caution">
    <text evidence="1">The sequence shown here is derived from an EMBL/GenBank/DDBJ whole genome shotgun (WGS) entry which is preliminary data.</text>
</comment>
<reference evidence="1" key="2">
    <citation type="submission" date="2020-06" db="EMBL/GenBank/DDBJ databases">
        <title>Helianthus annuus Genome sequencing and assembly Release 2.</title>
        <authorList>
            <person name="Gouzy J."/>
            <person name="Langlade N."/>
            <person name="Munos S."/>
        </authorList>
    </citation>
    <scope>NUCLEOTIDE SEQUENCE</scope>
    <source>
        <tissue evidence="1">Leaves</tissue>
    </source>
</reference>
<evidence type="ECO:0000313" key="1">
    <source>
        <dbReference type="EMBL" id="KAF5775020.1"/>
    </source>
</evidence>
<name>A0A9K3EJJ4_HELAN</name>
<sequence length="50" mass="5776">MRNITEVSCCAASFFVIWAGKWMSKYGSRVQLQARFFLPGYINHVITLFS</sequence>
<organism evidence="1 2">
    <name type="scientific">Helianthus annuus</name>
    <name type="common">Common sunflower</name>
    <dbReference type="NCBI Taxonomy" id="4232"/>
    <lineage>
        <taxon>Eukaryota</taxon>
        <taxon>Viridiplantae</taxon>
        <taxon>Streptophyta</taxon>
        <taxon>Embryophyta</taxon>
        <taxon>Tracheophyta</taxon>
        <taxon>Spermatophyta</taxon>
        <taxon>Magnoliopsida</taxon>
        <taxon>eudicotyledons</taxon>
        <taxon>Gunneridae</taxon>
        <taxon>Pentapetalae</taxon>
        <taxon>asterids</taxon>
        <taxon>campanulids</taxon>
        <taxon>Asterales</taxon>
        <taxon>Asteraceae</taxon>
        <taxon>Asteroideae</taxon>
        <taxon>Heliantheae alliance</taxon>
        <taxon>Heliantheae</taxon>
        <taxon>Helianthus</taxon>
    </lineage>
</organism>